<evidence type="ECO:0000313" key="2">
    <source>
        <dbReference type="EMBL" id="MFC3141830.1"/>
    </source>
</evidence>
<feature type="signal peptide" evidence="1">
    <location>
        <begin position="1"/>
        <end position="20"/>
    </location>
</feature>
<evidence type="ECO:0000313" key="3">
    <source>
        <dbReference type="Proteomes" id="UP001595632"/>
    </source>
</evidence>
<dbReference type="RefSeq" id="WP_275631919.1">
    <property type="nucleotide sequence ID" value="NZ_JARGYD010000002.1"/>
</dbReference>
<name>A0ABV7GPB3_9RHOB</name>
<dbReference type="EMBL" id="JBHRTB010000010">
    <property type="protein sequence ID" value="MFC3141830.1"/>
    <property type="molecule type" value="Genomic_DNA"/>
</dbReference>
<evidence type="ECO:0000256" key="1">
    <source>
        <dbReference type="SAM" id="SignalP"/>
    </source>
</evidence>
<dbReference type="Proteomes" id="UP001595632">
    <property type="component" value="Unassembled WGS sequence"/>
</dbReference>
<sequence>MKTRIAAVLLALACAAPADAQNVVDGALSDLNGDGLRERFTLLHYPGADTADLIIEDTGTGRITAHDFVQSPDVPGRIASVDVAPNGSIRVHSLNESIGRGRWRQTLTIAFRDGAYRVAGLTYEYYDTLDLAAFGGCDLNFLNGKGFAWHGTRARTAVTHDYAAVPMVDWSDSTPLPAVCIAP</sequence>
<keyword evidence="1" id="KW-0732">Signal</keyword>
<protein>
    <recommendedName>
        <fullName evidence="4">VCBS repeat protein</fullName>
    </recommendedName>
</protein>
<accession>A0ABV7GPB3</accession>
<evidence type="ECO:0008006" key="4">
    <source>
        <dbReference type="Google" id="ProtNLM"/>
    </source>
</evidence>
<keyword evidence="3" id="KW-1185">Reference proteome</keyword>
<organism evidence="2 3">
    <name type="scientific">Psychromarinibacter halotolerans</name>
    <dbReference type="NCBI Taxonomy" id="1775175"/>
    <lineage>
        <taxon>Bacteria</taxon>
        <taxon>Pseudomonadati</taxon>
        <taxon>Pseudomonadota</taxon>
        <taxon>Alphaproteobacteria</taxon>
        <taxon>Rhodobacterales</taxon>
        <taxon>Paracoccaceae</taxon>
        <taxon>Psychromarinibacter</taxon>
    </lineage>
</organism>
<feature type="chain" id="PRO_5047263503" description="VCBS repeat protein" evidence="1">
    <location>
        <begin position="21"/>
        <end position="183"/>
    </location>
</feature>
<gene>
    <name evidence="2" type="ORF">ACFOGP_03875</name>
</gene>
<proteinExistence type="predicted"/>
<reference evidence="3" key="1">
    <citation type="journal article" date="2019" name="Int. J. Syst. Evol. Microbiol.">
        <title>The Global Catalogue of Microorganisms (GCM) 10K type strain sequencing project: providing services to taxonomists for standard genome sequencing and annotation.</title>
        <authorList>
            <consortium name="The Broad Institute Genomics Platform"/>
            <consortium name="The Broad Institute Genome Sequencing Center for Infectious Disease"/>
            <person name="Wu L."/>
            <person name="Ma J."/>
        </authorList>
    </citation>
    <scope>NUCLEOTIDE SEQUENCE [LARGE SCALE GENOMIC DNA]</scope>
    <source>
        <strain evidence="3">KCTC 52366</strain>
    </source>
</reference>
<comment type="caution">
    <text evidence="2">The sequence shown here is derived from an EMBL/GenBank/DDBJ whole genome shotgun (WGS) entry which is preliminary data.</text>
</comment>